<evidence type="ECO:0000259" key="1">
    <source>
        <dbReference type="SMART" id="SM00481"/>
    </source>
</evidence>
<comment type="caution">
    <text evidence="2">The sequence shown here is derived from an EMBL/GenBank/DDBJ whole genome shotgun (WGS) entry which is preliminary data.</text>
</comment>
<dbReference type="NCBIfam" id="NF038032">
    <property type="entry name" value="CehA_McbA_metalo"/>
    <property type="match status" value="1"/>
</dbReference>
<dbReference type="PANTHER" id="PTHR42924:SF3">
    <property type="entry name" value="POLYMERASE_HISTIDINOL PHOSPHATASE N-TERMINAL DOMAIN-CONTAINING PROTEIN"/>
    <property type="match status" value="1"/>
</dbReference>
<reference evidence="2" key="1">
    <citation type="submission" date="2020-08" db="EMBL/GenBank/DDBJ databases">
        <title>Genome public.</title>
        <authorList>
            <person name="Liu C."/>
            <person name="Sun Q."/>
        </authorList>
    </citation>
    <scope>NUCLEOTIDE SEQUENCE</scope>
    <source>
        <strain evidence="2">BX12</strain>
    </source>
</reference>
<dbReference type="InterPro" id="IPR052018">
    <property type="entry name" value="PHP_domain"/>
</dbReference>
<dbReference type="InterPro" id="IPR016195">
    <property type="entry name" value="Pol/histidinol_Pase-like"/>
</dbReference>
<dbReference type="PANTHER" id="PTHR42924">
    <property type="entry name" value="EXONUCLEASE"/>
    <property type="match status" value="1"/>
</dbReference>
<dbReference type="InterPro" id="IPR003141">
    <property type="entry name" value="Pol/His_phosphatase_N"/>
</dbReference>
<name>A0A923SST0_9FIRM</name>
<evidence type="ECO:0000313" key="3">
    <source>
        <dbReference type="Proteomes" id="UP000602647"/>
    </source>
</evidence>
<keyword evidence="3" id="KW-1185">Reference proteome</keyword>
<dbReference type="Proteomes" id="UP000602647">
    <property type="component" value="Unassembled WGS sequence"/>
</dbReference>
<dbReference type="SUPFAM" id="SSF89550">
    <property type="entry name" value="PHP domain-like"/>
    <property type="match status" value="1"/>
</dbReference>
<accession>A0A923SST0</accession>
<dbReference type="Pfam" id="PF02811">
    <property type="entry name" value="PHP"/>
    <property type="match status" value="1"/>
</dbReference>
<dbReference type="Gene3D" id="3.20.20.140">
    <property type="entry name" value="Metal-dependent hydrolases"/>
    <property type="match status" value="1"/>
</dbReference>
<dbReference type="RefSeq" id="WP_187303797.1">
    <property type="nucleotide sequence ID" value="NZ_CBCTON010000003.1"/>
</dbReference>
<dbReference type="EMBL" id="JACRYT010000017">
    <property type="protein sequence ID" value="MBC6680699.1"/>
    <property type="molecule type" value="Genomic_DNA"/>
</dbReference>
<dbReference type="InterPro" id="IPR004013">
    <property type="entry name" value="PHP_dom"/>
</dbReference>
<gene>
    <name evidence="2" type="ORF">H9L42_12795</name>
</gene>
<dbReference type="AlphaFoldDB" id="A0A923SST0"/>
<dbReference type="CDD" id="cd07432">
    <property type="entry name" value="PHP_HisPPase"/>
    <property type="match status" value="1"/>
</dbReference>
<dbReference type="Pfam" id="PF13263">
    <property type="entry name" value="PHP_C"/>
    <property type="match status" value="1"/>
</dbReference>
<sequence length="257" mass="29786">MKFDLHCHTKEGSIDSKVSVERYVELLKAKGFDGFMISDHNSYKGCRAWDHIRHRPEYKDFVVIRGVEYDTKDAGHILVIMPDNLYLPILNVRGMTLKRLLKIVHRFGGILGPAHPFGVKSSSAMYFKKMNMELIERFDFIETFNTCESDRSNELAKQLAEKYDLPTFGGSDAHEERYVGMAETVFHDVITCNNDLIHAVKARHPIYAGGFVRETTVKAKRKEHWTGVWGFKIYNRGLAKLISPYRKYHHMKLPFRS</sequence>
<protein>
    <submittedName>
        <fullName evidence="2">PHP domain-containing protein</fullName>
    </submittedName>
</protein>
<proteinExistence type="predicted"/>
<dbReference type="GO" id="GO:0004534">
    <property type="term" value="F:5'-3' RNA exonuclease activity"/>
    <property type="evidence" value="ECO:0007669"/>
    <property type="project" value="TreeGrafter"/>
</dbReference>
<organism evidence="2 3">
    <name type="scientific">Zhenpiania hominis</name>
    <dbReference type="NCBI Taxonomy" id="2763644"/>
    <lineage>
        <taxon>Bacteria</taxon>
        <taxon>Bacillati</taxon>
        <taxon>Bacillota</taxon>
        <taxon>Clostridia</taxon>
        <taxon>Peptostreptococcales</taxon>
        <taxon>Anaerovoracaceae</taxon>
        <taxon>Zhenpiania</taxon>
    </lineage>
</organism>
<feature type="domain" description="Polymerase/histidinol phosphatase N-terminal" evidence="1">
    <location>
        <begin position="3"/>
        <end position="73"/>
    </location>
</feature>
<evidence type="ECO:0000313" key="2">
    <source>
        <dbReference type="EMBL" id="MBC6680699.1"/>
    </source>
</evidence>
<dbReference type="SMART" id="SM00481">
    <property type="entry name" value="POLIIIAc"/>
    <property type="match status" value="1"/>
</dbReference>
<dbReference type="GO" id="GO:0035312">
    <property type="term" value="F:5'-3' DNA exonuclease activity"/>
    <property type="evidence" value="ECO:0007669"/>
    <property type="project" value="TreeGrafter"/>
</dbReference>